<dbReference type="EMBL" id="CP133623">
    <property type="protein sequence ID" value="WMV59037.1"/>
    <property type="molecule type" value="Genomic_DNA"/>
</dbReference>
<gene>
    <name evidence="1" type="ORF">MTR67_052422</name>
</gene>
<dbReference type="PANTHER" id="PTHR46148">
    <property type="entry name" value="CHROMO DOMAIN-CONTAINING PROTEIN"/>
    <property type="match status" value="1"/>
</dbReference>
<organism evidence="1 2">
    <name type="scientific">Solanum verrucosum</name>
    <dbReference type="NCBI Taxonomy" id="315347"/>
    <lineage>
        <taxon>Eukaryota</taxon>
        <taxon>Viridiplantae</taxon>
        <taxon>Streptophyta</taxon>
        <taxon>Embryophyta</taxon>
        <taxon>Tracheophyta</taxon>
        <taxon>Spermatophyta</taxon>
        <taxon>Magnoliopsida</taxon>
        <taxon>eudicotyledons</taxon>
        <taxon>Gunneridae</taxon>
        <taxon>Pentapetalae</taxon>
        <taxon>asterids</taxon>
        <taxon>lamiids</taxon>
        <taxon>Solanales</taxon>
        <taxon>Solanaceae</taxon>
        <taxon>Solanoideae</taxon>
        <taxon>Solaneae</taxon>
        <taxon>Solanum</taxon>
    </lineage>
</organism>
<evidence type="ECO:0000313" key="2">
    <source>
        <dbReference type="Proteomes" id="UP001234989"/>
    </source>
</evidence>
<dbReference type="PANTHER" id="PTHR46148:SF56">
    <property type="entry name" value="RETROTRANSPOSON PROTEIN"/>
    <property type="match status" value="1"/>
</dbReference>
<keyword evidence="2" id="KW-1185">Reference proteome</keyword>
<dbReference type="AlphaFoldDB" id="A0AAF0V6X0"/>
<reference evidence="1" key="1">
    <citation type="submission" date="2023-08" db="EMBL/GenBank/DDBJ databases">
        <title>A de novo genome assembly of Solanum verrucosum Schlechtendal, a Mexican diploid species geographically isolated from the other diploid A-genome species in potato relatives.</title>
        <authorList>
            <person name="Hosaka K."/>
        </authorList>
    </citation>
    <scope>NUCLEOTIDE SEQUENCE</scope>
    <source>
        <tissue evidence="1">Young leaves</tissue>
    </source>
</reference>
<evidence type="ECO:0000313" key="1">
    <source>
        <dbReference type="EMBL" id="WMV59037.1"/>
    </source>
</evidence>
<protein>
    <submittedName>
        <fullName evidence="1">Uncharacterized protein</fullName>
    </submittedName>
</protein>
<dbReference type="Proteomes" id="UP001234989">
    <property type="component" value="Chromosome 12"/>
</dbReference>
<accession>A0AAF0V6X0</accession>
<proteinExistence type="predicted"/>
<name>A0AAF0V6X0_SOLVR</name>
<sequence length="62" mass="7156">MLKKCMGDPSLIIPTKNIGIKDSLSYKEIPIQILHHQVCKLRTKEVALVEVLWRNHFVEKAT</sequence>